<evidence type="ECO:0000256" key="7">
    <source>
        <dbReference type="ARBA" id="ARBA00040047"/>
    </source>
</evidence>
<accession>A0A8S0TKX5</accession>
<keyword evidence="11" id="KW-1185">Reference proteome</keyword>
<evidence type="ECO:0000313" key="11">
    <source>
        <dbReference type="Proteomes" id="UP000594638"/>
    </source>
</evidence>
<dbReference type="Pfam" id="PF14938">
    <property type="entry name" value="SNAP"/>
    <property type="match status" value="1"/>
</dbReference>
<reference evidence="10 11" key="1">
    <citation type="submission" date="2019-12" db="EMBL/GenBank/DDBJ databases">
        <authorList>
            <person name="Alioto T."/>
            <person name="Alioto T."/>
            <person name="Gomez Garrido J."/>
        </authorList>
    </citation>
    <scope>NUCLEOTIDE SEQUENCE [LARGE SCALE GENOMIC DNA]</scope>
</reference>
<comment type="similarity">
    <text evidence="2">Belongs to the SNAP family.</text>
</comment>
<dbReference type="Gene3D" id="1.25.40.10">
    <property type="entry name" value="Tetratricopeptide repeat domain"/>
    <property type="match status" value="1"/>
</dbReference>
<dbReference type="SUPFAM" id="SSF48452">
    <property type="entry name" value="TPR-like"/>
    <property type="match status" value="1"/>
</dbReference>
<evidence type="ECO:0000256" key="9">
    <source>
        <dbReference type="SAM" id="MobiDB-lite"/>
    </source>
</evidence>
<dbReference type="EMBL" id="CACTIH010007260">
    <property type="protein sequence ID" value="CAA3006455.1"/>
    <property type="molecule type" value="Genomic_DNA"/>
</dbReference>
<dbReference type="GO" id="GO:0005774">
    <property type="term" value="C:vacuolar membrane"/>
    <property type="evidence" value="ECO:0007669"/>
    <property type="project" value="TreeGrafter"/>
</dbReference>
<keyword evidence="6" id="KW-0472">Membrane</keyword>
<evidence type="ECO:0000256" key="3">
    <source>
        <dbReference type="ARBA" id="ARBA00022448"/>
    </source>
</evidence>
<dbReference type="GO" id="GO:0006886">
    <property type="term" value="P:intracellular protein transport"/>
    <property type="evidence" value="ECO:0007669"/>
    <property type="project" value="InterPro"/>
</dbReference>
<comment type="subcellular location">
    <subcellularLocation>
        <location evidence="1">Membrane</location>
        <topology evidence="1">Peripheral membrane protein</topology>
    </subcellularLocation>
</comment>
<dbReference type="OrthoDB" id="26569at2759"/>
<evidence type="ECO:0000256" key="8">
    <source>
        <dbReference type="ARBA" id="ARBA00042485"/>
    </source>
</evidence>
<dbReference type="Proteomes" id="UP000594638">
    <property type="component" value="Unassembled WGS sequence"/>
</dbReference>
<keyword evidence="4" id="KW-0931">ER-Golgi transport</keyword>
<gene>
    <name evidence="10" type="ORF">OLEA9_A078986</name>
</gene>
<dbReference type="PANTHER" id="PTHR13768:SF2">
    <property type="entry name" value="GAMMA-SOLUBLE NSF ATTACHMENT PROTEIN"/>
    <property type="match status" value="1"/>
</dbReference>
<evidence type="ECO:0000256" key="5">
    <source>
        <dbReference type="ARBA" id="ARBA00022927"/>
    </source>
</evidence>
<dbReference type="InterPro" id="IPR011990">
    <property type="entry name" value="TPR-like_helical_dom_sf"/>
</dbReference>
<evidence type="ECO:0000313" key="10">
    <source>
        <dbReference type="EMBL" id="CAA3006455.1"/>
    </source>
</evidence>
<dbReference type="InterPro" id="IPR000744">
    <property type="entry name" value="NSF_attach"/>
</dbReference>
<dbReference type="GO" id="GO:0016192">
    <property type="term" value="P:vesicle-mediated transport"/>
    <property type="evidence" value="ECO:0007669"/>
    <property type="project" value="UniProtKB-KW"/>
</dbReference>
<dbReference type="GO" id="GO:0031201">
    <property type="term" value="C:SNARE complex"/>
    <property type="evidence" value="ECO:0007669"/>
    <property type="project" value="TreeGrafter"/>
</dbReference>
<comment type="caution">
    <text evidence="10">The sequence shown here is derived from an EMBL/GenBank/DDBJ whole genome shotgun (WGS) entry which is preliminary data.</text>
</comment>
<evidence type="ECO:0000256" key="6">
    <source>
        <dbReference type="ARBA" id="ARBA00023136"/>
    </source>
</evidence>
<organism evidence="10 11">
    <name type="scientific">Olea europaea subsp. europaea</name>
    <dbReference type="NCBI Taxonomy" id="158383"/>
    <lineage>
        <taxon>Eukaryota</taxon>
        <taxon>Viridiplantae</taxon>
        <taxon>Streptophyta</taxon>
        <taxon>Embryophyta</taxon>
        <taxon>Tracheophyta</taxon>
        <taxon>Spermatophyta</taxon>
        <taxon>Magnoliopsida</taxon>
        <taxon>eudicotyledons</taxon>
        <taxon>Gunneridae</taxon>
        <taxon>Pentapetalae</taxon>
        <taxon>asterids</taxon>
        <taxon>lamiids</taxon>
        <taxon>Lamiales</taxon>
        <taxon>Oleaceae</taxon>
        <taxon>Oleeae</taxon>
        <taxon>Olea</taxon>
    </lineage>
</organism>
<name>A0A8S0TKX5_OLEEU</name>
<dbReference type="GO" id="GO:0019905">
    <property type="term" value="F:syntaxin binding"/>
    <property type="evidence" value="ECO:0007669"/>
    <property type="project" value="TreeGrafter"/>
</dbReference>
<evidence type="ECO:0000256" key="2">
    <source>
        <dbReference type="ARBA" id="ARBA00010050"/>
    </source>
</evidence>
<feature type="compositionally biased region" description="Polar residues" evidence="9">
    <location>
        <begin position="282"/>
        <end position="293"/>
    </location>
</feature>
<dbReference type="AlphaFoldDB" id="A0A8S0TKX5"/>
<evidence type="ECO:0000256" key="4">
    <source>
        <dbReference type="ARBA" id="ARBA00022892"/>
    </source>
</evidence>
<keyword evidence="3" id="KW-0813">Transport</keyword>
<dbReference type="GO" id="GO:0005483">
    <property type="term" value="F:soluble NSF attachment protein activity"/>
    <property type="evidence" value="ECO:0007669"/>
    <property type="project" value="TreeGrafter"/>
</dbReference>
<proteinExistence type="inferred from homology"/>
<keyword evidence="5" id="KW-0653">Protein transport</keyword>
<sequence>MASLSSRVEEANKLLESGHKFMKTGLLKWSPDYDNAANQYQQAAQAYKGAGVHQKAIEANECAIKAYLATQHSAFQAAKCMEQAALSSKELNDYQAVSKYYMRAIDLYRTLGQVDTAVAVMDRAAKALANNMPTLAADLYIQASEASVIEDRYRQAAEYCNKAATLYIKAKEYKRAANIAREEINCYAQANDTRTCNRTAIGVILIHLADNDIVAARNALDRCQMDDDVFYLAQNLVTGFDKKDAKILNSTLNNPFFRQLDTEYAKIAREILNEHGKLPPEGSQTANNPTTDSGEPADNIPDVDENALL</sequence>
<dbReference type="PANTHER" id="PTHR13768">
    <property type="entry name" value="SOLUBLE NSF ATTACHMENT PROTEIN SNAP"/>
    <property type="match status" value="1"/>
</dbReference>
<feature type="region of interest" description="Disordered" evidence="9">
    <location>
        <begin position="275"/>
        <end position="309"/>
    </location>
</feature>
<dbReference type="Gramene" id="OE9A078986T1">
    <property type="protein sequence ID" value="OE9A078986C1"/>
    <property type="gene ID" value="OE9A078986"/>
</dbReference>
<evidence type="ECO:0000256" key="1">
    <source>
        <dbReference type="ARBA" id="ARBA00004170"/>
    </source>
</evidence>
<protein>
    <recommendedName>
        <fullName evidence="7">Gamma-soluble NSF attachment protein</fullName>
    </recommendedName>
    <alternativeName>
        <fullName evidence="8">N-ethylmaleimide-sensitive factor attachment protein gamma</fullName>
    </alternativeName>
</protein>